<name>A0A939BUK5_9BACL</name>
<proteinExistence type="predicted"/>
<dbReference type="InterPro" id="IPR029068">
    <property type="entry name" value="Glyas_Bleomycin-R_OHBP_Dase"/>
</dbReference>
<dbReference type="RefSeq" id="WP_204517389.1">
    <property type="nucleotide sequence ID" value="NZ_BAABIN010000038.1"/>
</dbReference>
<organism evidence="2 3">
    <name type="scientific">Brevibacillus fulvus</name>
    <dbReference type="NCBI Taxonomy" id="1125967"/>
    <lineage>
        <taxon>Bacteria</taxon>
        <taxon>Bacillati</taxon>
        <taxon>Bacillota</taxon>
        <taxon>Bacilli</taxon>
        <taxon>Bacillales</taxon>
        <taxon>Paenibacillaceae</taxon>
        <taxon>Brevibacillus</taxon>
    </lineage>
</organism>
<dbReference type="InterPro" id="IPR037523">
    <property type="entry name" value="VOC_core"/>
</dbReference>
<accession>A0A939BUK5</accession>
<keyword evidence="3" id="KW-1185">Reference proteome</keyword>
<evidence type="ECO:0000313" key="2">
    <source>
        <dbReference type="EMBL" id="MBM7589666.1"/>
    </source>
</evidence>
<evidence type="ECO:0000313" key="3">
    <source>
        <dbReference type="Proteomes" id="UP000717624"/>
    </source>
</evidence>
<dbReference type="EMBL" id="JAFBEB010000003">
    <property type="protein sequence ID" value="MBM7589666.1"/>
    <property type="molecule type" value="Genomic_DNA"/>
</dbReference>
<sequence length="118" mass="13454">MSRLLQRIDSVFLVVKEFEKAITWYSETLGLEIRFRNNAIAAFNVGSSDNTALTLVNADVLAEGEVHPQFNFFTEDIEAAHAYFTERKVDVGPIRDYGDMRTFDFKDLDGHTLNVVTF</sequence>
<protein>
    <submittedName>
        <fullName evidence="2">Catechol 2,3-dioxygenase-like lactoylglutathione lyase family enzyme</fullName>
    </submittedName>
</protein>
<dbReference type="InterPro" id="IPR004360">
    <property type="entry name" value="Glyas_Fos-R_dOase_dom"/>
</dbReference>
<dbReference type="PROSITE" id="PS51819">
    <property type="entry name" value="VOC"/>
    <property type="match status" value="1"/>
</dbReference>
<comment type="caution">
    <text evidence="2">The sequence shown here is derived from an EMBL/GenBank/DDBJ whole genome shotgun (WGS) entry which is preliminary data.</text>
</comment>
<reference evidence="2" key="1">
    <citation type="submission" date="2021-01" db="EMBL/GenBank/DDBJ databases">
        <title>Genomic Encyclopedia of Type Strains, Phase IV (KMG-IV): sequencing the most valuable type-strain genomes for metagenomic binning, comparative biology and taxonomic classification.</title>
        <authorList>
            <person name="Goeker M."/>
        </authorList>
    </citation>
    <scope>NUCLEOTIDE SEQUENCE</scope>
    <source>
        <strain evidence="2">DSM 25523</strain>
    </source>
</reference>
<dbReference type="Proteomes" id="UP000717624">
    <property type="component" value="Unassembled WGS sequence"/>
</dbReference>
<dbReference type="GO" id="GO:0016829">
    <property type="term" value="F:lyase activity"/>
    <property type="evidence" value="ECO:0007669"/>
    <property type="project" value="UniProtKB-KW"/>
</dbReference>
<feature type="domain" description="VOC" evidence="1">
    <location>
        <begin position="7"/>
        <end position="118"/>
    </location>
</feature>
<dbReference type="SUPFAM" id="SSF54593">
    <property type="entry name" value="Glyoxalase/Bleomycin resistance protein/Dihydroxybiphenyl dioxygenase"/>
    <property type="match status" value="1"/>
</dbReference>
<dbReference type="Pfam" id="PF00903">
    <property type="entry name" value="Glyoxalase"/>
    <property type="match status" value="1"/>
</dbReference>
<gene>
    <name evidence="2" type="ORF">JOD01_001266</name>
</gene>
<dbReference type="Gene3D" id="3.10.180.10">
    <property type="entry name" value="2,3-Dihydroxybiphenyl 1,2-Dioxygenase, domain 1"/>
    <property type="match status" value="1"/>
</dbReference>
<evidence type="ECO:0000259" key="1">
    <source>
        <dbReference type="PROSITE" id="PS51819"/>
    </source>
</evidence>
<keyword evidence="2" id="KW-0456">Lyase</keyword>
<dbReference type="AlphaFoldDB" id="A0A939BUK5"/>